<organism evidence="1 2">
    <name type="scientific">Pedosphaera parvula (strain Ellin514)</name>
    <dbReference type="NCBI Taxonomy" id="320771"/>
    <lineage>
        <taxon>Bacteria</taxon>
        <taxon>Pseudomonadati</taxon>
        <taxon>Verrucomicrobiota</taxon>
        <taxon>Pedosphaerae</taxon>
        <taxon>Pedosphaerales</taxon>
        <taxon>Pedosphaeraceae</taxon>
        <taxon>Pedosphaera</taxon>
    </lineage>
</organism>
<reference evidence="1 2" key="1">
    <citation type="journal article" date="2011" name="J. Bacteriol.">
        <title>Genome sequence of 'Pedosphaera parvula' Ellin514, an aerobic Verrucomicrobial isolate from pasture soil.</title>
        <authorList>
            <person name="Kant R."/>
            <person name="van Passel M.W."/>
            <person name="Sangwan P."/>
            <person name="Palva A."/>
            <person name="Lucas S."/>
            <person name="Copeland A."/>
            <person name="Lapidus A."/>
            <person name="Glavina Del Rio T."/>
            <person name="Dalin E."/>
            <person name="Tice H."/>
            <person name="Bruce D."/>
            <person name="Goodwin L."/>
            <person name="Pitluck S."/>
            <person name="Chertkov O."/>
            <person name="Larimer F.W."/>
            <person name="Land M.L."/>
            <person name="Hauser L."/>
            <person name="Brettin T.S."/>
            <person name="Detter J.C."/>
            <person name="Han S."/>
            <person name="de Vos W.M."/>
            <person name="Janssen P.H."/>
            <person name="Smidt H."/>
        </authorList>
    </citation>
    <scope>NUCLEOTIDE SEQUENCE [LARGE SCALE GENOMIC DNA]</scope>
    <source>
        <strain evidence="1 2">Ellin514</strain>
    </source>
</reference>
<dbReference type="Proteomes" id="UP000003688">
    <property type="component" value="Unassembled WGS sequence"/>
</dbReference>
<dbReference type="STRING" id="320771.Cflav_PD0038"/>
<evidence type="ECO:0000313" key="1">
    <source>
        <dbReference type="EMBL" id="EEF57009.1"/>
    </source>
</evidence>
<accession>B9XT19</accession>
<dbReference type="AlphaFoldDB" id="B9XT19"/>
<proteinExistence type="predicted"/>
<name>B9XT19_PEDPL</name>
<gene>
    <name evidence="1" type="ORF">Cflav_PD0038</name>
</gene>
<protein>
    <submittedName>
        <fullName evidence="1">Uncharacterized protein</fullName>
    </submittedName>
</protein>
<sequence length="240" mass="27011">MIFQVHVAVLLAVPEPWSDLPGSENDWHGAVSYFFGINATDPAEAVRMTVDAARNAVGREGEFIGGVIIEMHCQRVDATEFDESRKYFHQPIDQPGIFYVTGTTSIQLSRKRISEALAELESVKEKIRQSGLPTPSFIHPKLPEEPPRKVRLLCDICNHWVETDTLDLMESFMGISLTFVCEQREKWKSRRGTFGSFVNHHISRCFEGGQPGISGITAIHENDPRWATLNEANREEDDGA</sequence>
<dbReference type="EMBL" id="ABOX02000093">
    <property type="protein sequence ID" value="EEF57009.1"/>
    <property type="molecule type" value="Genomic_DNA"/>
</dbReference>
<evidence type="ECO:0000313" key="2">
    <source>
        <dbReference type="Proteomes" id="UP000003688"/>
    </source>
</evidence>
<keyword evidence="2" id="KW-1185">Reference proteome</keyword>
<dbReference type="RefSeq" id="WP_007418952.1">
    <property type="nucleotide sequence ID" value="NZ_ABOX02000093.1"/>
</dbReference>
<comment type="caution">
    <text evidence="1">The sequence shown here is derived from an EMBL/GenBank/DDBJ whole genome shotgun (WGS) entry which is preliminary data.</text>
</comment>